<dbReference type="PROSITE" id="PS50972">
    <property type="entry name" value="PTERIN_BINDING"/>
    <property type="match status" value="1"/>
</dbReference>
<keyword evidence="7 9" id="KW-0460">Magnesium</keyword>
<dbReference type="PROSITE" id="PS00792">
    <property type="entry name" value="DHPS_1"/>
    <property type="match status" value="1"/>
</dbReference>
<dbReference type="CDD" id="cd00739">
    <property type="entry name" value="DHPS"/>
    <property type="match status" value="1"/>
</dbReference>
<proteinExistence type="inferred from homology"/>
<dbReference type="SUPFAM" id="SSF51717">
    <property type="entry name" value="Dihydropteroate synthetase-like"/>
    <property type="match status" value="1"/>
</dbReference>
<accession>A0A7J0BQA9</accession>
<dbReference type="InterPro" id="IPR000489">
    <property type="entry name" value="Pterin-binding_dom"/>
</dbReference>
<comment type="function">
    <text evidence="9">Catalyzes the condensation of para-aminobenzoate (pABA) with 6-hydroxymethyl-7,8-dihydropterin diphosphate (DHPt-PP) to form 7,8-dihydropteroate (H2Pte), the immediate precursor of folate derivatives.</text>
</comment>
<evidence type="ECO:0000256" key="5">
    <source>
        <dbReference type="ARBA" id="ARBA00022679"/>
    </source>
</evidence>
<evidence type="ECO:0000313" key="11">
    <source>
        <dbReference type="EMBL" id="GFM35896.1"/>
    </source>
</evidence>
<dbReference type="InterPro" id="IPR011005">
    <property type="entry name" value="Dihydropteroate_synth-like_sf"/>
</dbReference>
<dbReference type="PROSITE" id="PS00793">
    <property type="entry name" value="DHPS_2"/>
    <property type="match status" value="1"/>
</dbReference>
<comment type="caution">
    <text evidence="11">The sequence shown here is derived from an EMBL/GenBank/DDBJ whole genome shotgun (WGS) entry which is preliminary data.</text>
</comment>
<evidence type="ECO:0000256" key="2">
    <source>
        <dbReference type="ARBA" id="ARBA00001946"/>
    </source>
</evidence>
<dbReference type="GO" id="GO:0004156">
    <property type="term" value="F:dihydropteroate synthase activity"/>
    <property type="evidence" value="ECO:0007669"/>
    <property type="project" value="UniProtKB-EC"/>
</dbReference>
<dbReference type="GO" id="GO:0046654">
    <property type="term" value="P:tetrahydrofolate biosynthetic process"/>
    <property type="evidence" value="ECO:0007669"/>
    <property type="project" value="UniProtKB-UniPathway"/>
</dbReference>
<keyword evidence="5 9" id="KW-0808">Transferase</keyword>
<protein>
    <recommendedName>
        <fullName evidence="4 9">Dihydropteroate synthase</fullName>
        <shortName evidence="9">DHPS</shortName>
        <ecNumber evidence="4 9">2.5.1.15</ecNumber>
    </recommendedName>
    <alternativeName>
        <fullName evidence="9">Dihydropteroate pyrophosphorylase</fullName>
    </alternativeName>
</protein>
<dbReference type="EC" id="2.5.1.15" evidence="4 9"/>
<dbReference type="Proteomes" id="UP000503820">
    <property type="component" value="Unassembled WGS sequence"/>
</dbReference>
<keyword evidence="12" id="KW-1185">Reference proteome</keyword>
<name>A0A7J0BQA9_9BACT</name>
<evidence type="ECO:0000256" key="4">
    <source>
        <dbReference type="ARBA" id="ARBA00012458"/>
    </source>
</evidence>
<organism evidence="11 12">
    <name type="scientific">Desulfovibrio psychrotolerans</name>
    <dbReference type="NCBI Taxonomy" id="415242"/>
    <lineage>
        <taxon>Bacteria</taxon>
        <taxon>Pseudomonadati</taxon>
        <taxon>Thermodesulfobacteriota</taxon>
        <taxon>Desulfovibrionia</taxon>
        <taxon>Desulfovibrionales</taxon>
        <taxon>Desulfovibrionaceae</taxon>
        <taxon>Desulfovibrio</taxon>
    </lineage>
</organism>
<dbReference type="AlphaFoldDB" id="A0A7J0BQA9"/>
<dbReference type="GO" id="GO:0046872">
    <property type="term" value="F:metal ion binding"/>
    <property type="evidence" value="ECO:0007669"/>
    <property type="project" value="UniProtKB-KW"/>
</dbReference>
<evidence type="ECO:0000256" key="8">
    <source>
        <dbReference type="ARBA" id="ARBA00022909"/>
    </source>
</evidence>
<comment type="pathway">
    <text evidence="3 9">Cofactor biosynthesis; tetrahydrofolate biosynthesis; 7,8-dihydrofolate from 2-amino-4-hydroxy-6-hydroxymethyl-7,8-dihydropteridine diphosphate and 4-aminobenzoate: step 1/2.</text>
</comment>
<dbReference type="EMBL" id="BLVP01000001">
    <property type="protein sequence ID" value="GFM35896.1"/>
    <property type="molecule type" value="Genomic_DNA"/>
</dbReference>
<evidence type="ECO:0000256" key="1">
    <source>
        <dbReference type="ARBA" id="ARBA00000012"/>
    </source>
</evidence>
<dbReference type="InterPro" id="IPR045031">
    <property type="entry name" value="DHP_synth-like"/>
</dbReference>
<evidence type="ECO:0000256" key="3">
    <source>
        <dbReference type="ARBA" id="ARBA00004763"/>
    </source>
</evidence>
<feature type="domain" description="Pterin-binding" evidence="10">
    <location>
        <begin position="22"/>
        <end position="280"/>
    </location>
</feature>
<dbReference type="Pfam" id="PF00809">
    <property type="entry name" value="Pterin_bind"/>
    <property type="match status" value="1"/>
</dbReference>
<sequence length="290" mass="30996">MLMLAPVHWEIRGGRSLGPAPFLIFGILNVTPDSFHDGGQYANTDAALAHAAVLAGEGAHVLDVGGESTRPFAEPVPPEEELERVIPVVRGLNGLRCGNGMPWAVSVDTYKARTAAAALDAGADIINDVSACAFDPQLLDVLGQYRPGYVLMHSKGRPEDMQKAPEYEDVVEEILDFFEKKLKELTSAGMPEARILLDPGIGFGKTLEHNLAILRSMDRFAQLGLPLMAAVSNKSMFGALCDAPPGQRQNATQAATAILASRGVFAHRVHDVALTVQTLRVAEALAPRVA</sequence>
<comment type="catalytic activity">
    <reaction evidence="1">
        <text>(7,8-dihydropterin-6-yl)methyl diphosphate + 4-aminobenzoate = 7,8-dihydropteroate + diphosphate</text>
        <dbReference type="Rhea" id="RHEA:19949"/>
        <dbReference type="ChEBI" id="CHEBI:17836"/>
        <dbReference type="ChEBI" id="CHEBI:17839"/>
        <dbReference type="ChEBI" id="CHEBI:33019"/>
        <dbReference type="ChEBI" id="CHEBI:72950"/>
        <dbReference type="EC" id="2.5.1.15"/>
    </reaction>
</comment>
<dbReference type="UniPathway" id="UPA00077">
    <property type="reaction ID" value="UER00156"/>
</dbReference>
<dbReference type="GO" id="GO:0046656">
    <property type="term" value="P:folic acid biosynthetic process"/>
    <property type="evidence" value="ECO:0007669"/>
    <property type="project" value="UniProtKB-KW"/>
</dbReference>
<gene>
    <name evidence="11" type="primary">folP</name>
    <name evidence="11" type="ORF">DSM19430T_05800</name>
</gene>
<evidence type="ECO:0000256" key="7">
    <source>
        <dbReference type="ARBA" id="ARBA00022842"/>
    </source>
</evidence>
<keyword evidence="6 9" id="KW-0479">Metal-binding</keyword>
<keyword evidence="8 9" id="KW-0289">Folate biosynthesis</keyword>
<dbReference type="InterPro" id="IPR006390">
    <property type="entry name" value="DHP_synth_dom"/>
</dbReference>
<evidence type="ECO:0000313" key="12">
    <source>
        <dbReference type="Proteomes" id="UP000503820"/>
    </source>
</evidence>
<evidence type="ECO:0000259" key="10">
    <source>
        <dbReference type="PROSITE" id="PS50972"/>
    </source>
</evidence>
<dbReference type="Gene3D" id="3.20.20.20">
    <property type="entry name" value="Dihydropteroate synthase-like"/>
    <property type="match status" value="1"/>
</dbReference>
<dbReference type="GO" id="GO:0005829">
    <property type="term" value="C:cytosol"/>
    <property type="evidence" value="ECO:0007669"/>
    <property type="project" value="TreeGrafter"/>
</dbReference>
<dbReference type="PANTHER" id="PTHR20941">
    <property type="entry name" value="FOLATE SYNTHESIS PROTEINS"/>
    <property type="match status" value="1"/>
</dbReference>
<comment type="similarity">
    <text evidence="9">Belongs to the DHPS family.</text>
</comment>
<dbReference type="PANTHER" id="PTHR20941:SF1">
    <property type="entry name" value="FOLIC ACID SYNTHESIS PROTEIN FOL1"/>
    <property type="match status" value="1"/>
</dbReference>
<dbReference type="NCBIfam" id="TIGR01496">
    <property type="entry name" value="DHPS"/>
    <property type="match status" value="1"/>
</dbReference>
<comment type="cofactor">
    <cofactor evidence="2 9">
        <name>Mg(2+)</name>
        <dbReference type="ChEBI" id="CHEBI:18420"/>
    </cofactor>
</comment>
<evidence type="ECO:0000256" key="9">
    <source>
        <dbReference type="RuleBase" id="RU361205"/>
    </source>
</evidence>
<evidence type="ECO:0000256" key="6">
    <source>
        <dbReference type="ARBA" id="ARBA00022723"/>
    </source>
</evidence>
<reference evidence="11 12" key="1">
    <citation type="submission" date="2020-05" db="EMBL/GenBank/DDBJ databases">
        <title>Draft genome sequence of Desulfovibrio psychrotolerans JS1T.</title>
        <authorList>
            <person name="Ueno A."/>
            <person name="Tamazawa S."/>
            <person name="Tamamura S."/>
            <person name="Murakami T."/>
            <person name="Kiyama T."/>
            <person name="Inomata H."/>
            <person name="Amano Y."/>
            <person name="Miyakawa K."/>
            <person name="Tamaki H."/>
            <person name="Naganuma T."/>
            <person name="Kaneko K."/>
        </authorList>
    </citation>
    <scope>NUCLEOTIDE SEQUENCE [LARGE SCALE GENOMIC DNA]</scope>
    <source>
        <strain evidence="11 12">JS1</strain>
    </source>
</reference>